<dbReference type="RefSeq" id="WP_369184995.1">
    <property type="nucleotide sequence ID" value="NZ_CP163445.1"/>
</dbReference>
<dbReference type="AlphaFoldDB" id="A0AB39TTP6"/>
<evidence type="ECO:0000259" key="1">
    <source>
        <dbReference type="Pfam" id="PF13649"/>
    </source>
</evidence>
<dbReference type="InterPro" id="IPR029063">
    <property type="entry name" value="SAM-dependent_MTases_sf"/>
</dbReference>
<dbReference type="InterPro" id="IPR041698">
    <property type="entry name" value="Methyltransf_25"/>
</dbReference>
<accession>A0AB39TTP6</accession>
<feature type="domain" description="Methyltransferase" evidence="1">
    <location>
        <begin position="49"/>
        <end position="89"/>
    </location>
</feature>
<dbReference type="Pfam" id="PF13649">
    <property type="entry name" value="Methyltransf_25"/>
    <property type="match status" value="1"/>
</dbReference>
<reference evidence="2" key="1">
    <citation type="submission" date="2024-07" db="EMBL/GenBank/DDBJ databases">
        <authorList>
            <person name="Yu S.T."/>
        </authorList>
    </citation>
    <scope>NUCLEOTIDE SEQUENCE</scope>
    <source>
        <strain evidence="2">Y1</strain>
    </source>
</reference>
<dbReference type="SUPFAM" id="SSF53335">
    <property type="entry name" value="S-adenosyl-L-methionine-dependent methyltransferases"/>
    <property type="match status" value="1"/>
</dbReference>
<dbReference type="CDD" id="cd02440">
    <property type="entry name" value="AdoMet_MTases"/>
    <property type="match status" value="1"/>
</dbReference>
<gene>
    <name evidence="2" type="ORF">AB2U05_31470</name>
</gene>
<dbReference type="EMBL" id="CP163445">
    <property type="protein sequence ID" value="XDQ82698.1"/>
    <property type="molecule type" value="Genomic_DNA"/>
</dbReference>
<proteinExistence type="predicted"/>
<dbReference type="Gene3D" id="3.40.50.150">
    <property type="entry name" value="Vaccinia Virus protein VP39"/>
    <property type="match status" value="1"/>
</dbReference>
<protein>
    <submittedName>
        <fullName evidence="2">Trans-aconitate 2-methyltransferase</fullName>
    </submittedName>
</protein>
<name>A0AB39TTP6_9ACTN</name>
<sequence length="98" mass="10671">MPVDAALAETWIERWERQQERYAVEREERFTVVADVVEQVAGHRPRPLVADLGSGPGSLSARIAARLPEAEVLAVDIDPLLLALGRARHPGSPAGSRP</sequence>
<evidence type="ECO:0000313" key="2">
    <source>
        <dbReference type="EMBL" id="XDQ82698.1"/>
    </source>
</evidence>
<organism evidence="2">
    <name type="scientific">Streptomyces sp. Y1</name>
    <dbReference type="NCBI Taxonomy" id="3238634"/>
    <lineage>
        <taxon>Bacteria</taxon>
        <taxon>Bacillati</taxon>
        <taxon>Actinomycetota</taxon>
        <taxon>Actinomycetes</taxon>
        <taxon>Kitasatosporales</taxon>
        <taxon>Streptomycetaceae</taxon>
        <taxon>Streptomyces</taxon>
    </lineage>
</organism>